<dbReference type="EMBL" id="SJPX01000005">
    <property type="protein sequence ID" value="TWU48062.1"/>
    <property type="molecule type" value="Genomic_DNA"/>
</dbReference>
<proteinExistence type="predicted"/>
<dbReference type="Proteomes" id="UP000317977">
    <property type="component" value="Unassembled WGS sequence"/>
</dbReference>
<evidence type="ECO:0000313" key="2">
    <source>
        <dbReference type="Proteomes" id="UP000317977"/>
    </source>
</evidence>
<name>A0A5C6EGE6_9BACT</name>
<sequence length="52" mass="5884">MVVKSSQKTSLTEFGLKHSRLKFPPIHQKGVASQHTQYLIILLISRAALPFH</sequence>
<protein>
    <submittedName>
        <fullName evidence="1">Uncharacterized protein</fullName>
    </submittedName>
</protein>
<keyword evidence="2" id="KW-1185">Reference proteome</keyword>
<comment type="caution">
    <text evidence="1">The sequence shown here is derived from an EMBL/GenBank/DDBJ whole genome shotgun (WGS) entry which is preliminary data.</text>
</comment>
<accession>A0A5C6EGE6</accession>
<evidence type="ECO:0000313" key="1">
    <source>
        <dbReference type="EMBL" id="TWU48062.1"/>
    </source>
</evidence>
<organism evidence="1 2">
    <name type="scientific">Rubripirellula reticaptiva</name>
    <dbReference type="NCBI Taxonomy" id="2528013"/>
    <lineage>
        <taxon>Bacteria</taxon>
        <taxon>Pseudomonadati</taxon>
        <taxon>Planctomycetota</taxon>
        <taxon>Planctomycetia</taxon>
        <taxon>Pirellulales</taxon>
        <taxon>Pirellulaceae</taxon>
        <taxon>Rubripirellula</taxon>
    </lineage>
</organism>
<reference evidence="1 2" key="1">
    <citation type="submission" date="2019-02" db="EMBL/GenBank/DDBJ databases">
        <title>Deep-cultivation of Planctomycetes and their phenomic and genomic characterization uncovers novel biology.</title>
        <authorList>
            <person name="Wiegand S."/>
            <person name="Jogler M."/>
            <person name="Boedeker C."/>
            <person name="Pinto D."/>
            <person name="Vollmers J."/>
            <person name="Rivas-Marin E."/>
            <person name="Kohn T."/>
            <person name="Peeters S.H."/>
            <person name="Heuer A."/>
            <person name="Rast P."/>
            <person name="Oberbeckmann S."/>
            <person name="Bunk B."/>
            <person name="Jeske O."/>
            <person name="Meyerdierks A."/>
            <person name="Storesund J.E."/>
            <person name="Kallscheuer N."/>
            <person name="Luecker S."/>
            <person name="Lage O.M."/>
            <person name="Pohl T."/>
            <person name="Merkel B.J."/>
            <person name="Hornburger P."/>
            <person name="Mueller R.-W."/>
            <person name="Bruemmer F."/>
            <person name="Labrenz M."/>
            <person name="Spormann A.M."/>
            <person name="Op Den Camp H."/>
            <person name="Overmann J."/>
            <person name="Amann R."/>
            <person name="Jetten M.S.M."/>
            <person name="Mascher T."/>
            <person name="Medema M.H."/>
            <person name="Devos D.P."/>
            <person name="Kaster A.-K."/>
            <person name="Ovreas L."/>
            <person name="Rohde M."/>
            <person name="Galperin M.Y."/>
            <person name="Jogler C."/>
        </authorList>
    </citation>
    <scope>NUCLEOTIDE SEQUENCE [LARGE SCALE GENOMIC DNA]</scope>
    <source>
        <strain evidence="1 2">Poly59</strain>
    </source>
</reference>
<gene>
    <name evidence="1" type="ORF">Poly59_49070</name>
</gene>
<dbReference type="AlphaFoldDB" id="A0A5C6EGE6"/>